<gene>
    <name evidence="1" type="ORF">FGK64_21935</name>
</gene>
<evidence type="ECO:0000313" key="2">
    <source>
        <dbReference type="Proteomes" id="UP001191082"/>
    </source>
</evidence>
<dbReference type="Proteomes" id="UP001191082">
    <property type="component" value="Unassembled WGS sequence"/>
</dbReference>
<dbReference type="RefSeq" id="WP_138865999.1">
    <property type="nucleotide sequence ID" value="NZ_VCPC01000010.1"/>
</dbReference>
<protein>
    <recommendedName>
        <fullName evidence="3">Phage tail tube protein</fullName>
    </recommendedName>
</protein>
<dbReference type="InterPro" id="IPR011855">
    <property type="entry name" value="Phgtail_TP901_1"/>
</dbReference>
<evidence type="ECO:0008006" key="3">
    <source>
        <dbReference type="Google" id="ProtNLM"/>
    </source>
</evidence>
<name>A0ABY2WX06_9RHOB</name>
<comment type="caution">
    <text evidence="1">The sequence shown here is derived from an EMBL/GenBank/DDBJ whole genome shotgun (WGS) entry which is preliminary data.</text>
</comment>
<keyword evidence="2" id="KW-1185">Reference proteome</keyword>
<proteinExistence type="predicted"/>
<sequence length="147" mass="15846">MAAPQLTRSFLILLGDGGDPETFAFPCGSNARSVTLTNNLGEETVLDCEDPLGELAAIQRWIESQDTQVSISGRVAKGSITEWREWVDSGDERNIRIQYDEPSGDGGGYYTLAAYLQQLEWGSEGKGTVTVSATIMGSGPRVWTPAS</sequence>
<dbReference type="EMBL" id="VCPC01000010">
    <property type="protein sequence ID" value="TMV07315.1"/>
    <property type="molecule type" value="Genomic_DNA"/>
</dbReference>
<reference evidence="1 2" key="1">
    <citation type="submission" date="2019-05" db="EMBL/GenBank/DDBJ databases">
        <title>Marivita sp. nov. isolated from sea sediment.</title>
        <authorList>
            <person name="Kim W."/>
        </authorList>
    </citation>
    <scope>NUCLEOTIDE SEQUENCE [LARGE SCALE GENOMIC DNA]</scope>
    <source>
        <strain evidence="1 2">CAU 1492</strain>
    </source>
</reference>
<organism evidence="1 2">
    <name type="scientific">Arenibacterium halophilum</name>
    <dbReference type="NCBI Taxonomy" id="2583821"/>
    <lineage>
        <taxon>Bacteria</taxon>
        <taxon>Pseudomonadati</taxon>
        <taxon>Pseudomonadota</taxon>
        <taxon>Alphaproteobacteria</taxon>
        <taxon>Rhodobacterales</taxon>
        <taxon>Paracoccaceae</taxon>
        <taxon>Arenibacterium</taxon>
    </lineage>
</organism>
<accession>A0ABY2WX06</accession>
<dbReference type="Pfam" id="PF06199">
    <property type="entry name" value="Phage_tail_2"/>
    <property type="match status" value="1"/>
</dbReference>
<evidence type="ECO:0000313" key="1">
    <source>
        <dbReference type="EMBL" id="TMV07315.1"/>
    </source>
</evidence>